<evidence type="ECO:0000256" key="5">
    <source>
        <dbReference type="ARBA" id="ARBA00022530"/>
    </source>
</evidence>
<feature type="compositionally biased region" description="Low complexity" evidence="11">
    <location>
        <begin position="787"/>
        <end position="803"/>
    </location>
</feature>
<feature type="region of interest" description="Disordered" evidence="11">
    <location>
        <begin position="699"/>
        <end position="736"/>
    </location>
</feature>
<evidence type="ECO:0000256" key="7">
    <source>
        <dbReference type="ARBA" id="ARBA00023157"/>
    </source>
</evidence>
<comment type="subcellular location">
    <subcellularLocation>
        <location evidence="1 10">Secreted</location>
        <location evidence="1 10">Extracellular space</location>
        <location evidence="1 10">Extracellular matrix</location>
    </subcellularLocation>
</comment>
<dbReference type="GO" id="GO:0060070">
    <property type="term" value="P:canonical Wnt signaling pathway"/>
    <property type="evidence" value="ECO:0007669"/>
    <property type="project" value="TreeGrafter"/>
</dbReference>
<evidence type="ECO:0000313" key="16">
    <source>
        <dbReference type="EMBL" id="JAI35843.1"/>
    </source>
</evidence>
<evidence type="ECO:0000256" key="3">
    <source>
        <dbReference type="ARBA" id="ARBA00022473"/>
    </source>
</evidence>
<feature type="compositionally biased region" description="Low complexity" evidence="11">
    <location>
        <begin position="813"/>
        <end position="830"/>
    </location>
</feature>
<dbReference type="GO" id="GO:0060560">
    <property type="term" value="P:developmental growth involved in morphogenesis"/>
    <property type="evidence" value="ECO:0007669"/>
    <property type="project" value="UniProtKB-ARBA"/>
</dbReference>
<accession>A0A0K8V6G2</accession>
<evidence type="ECO:0000256" key="8">
    <source>
        <dbReference type="ARBA" id="ARBA00023180"/>
    </source>
</evidence>
<protein>
    <recommendedName>
        <fullName evidence="10">Protein Wnt</fullName>
    </recommendedName>
</protein>
<dbReference type="EMBL" id="GDHF01032715">
    <property type="protein sequence ID" value="JAI19599.1"/>
    <property type="molecule type" value="Transcribed_RNA"/>
</dbReference>
<dbReference type="PROSITE" id="PS00246">
    <property type="entry name" value="WNT1"/>
    <property type="match status" value="1"/>
</dbReference>
<dbReference type="PANTHER" id="PTHR12027:SF77">
    <property type="entry name" value="PROTEIN WNT-5"/>
    <property type="match status" value="1"/>
</dbReference>
<evidence type="ECO:0000256" key="1">
    <source>
        <dbReference type="ARBA" id="ARBA00004498"/>
    </source>
</evidence>
<keyword evidence="12" id="KW-0472">Membrane</keyword>
<dbReference type="Pfam" id="PF00110">
    <property type="entry name" value="wnt"/>
    <property type="match status" value="2"/>
</dbReference>
<comment type="function">
    <text evidence="10">Ligand for members of the frizzled family of seven transmembrane receptors.</text>
</comment>
<dbReference type="InterPro" id="IPR043158">
    <property type="entry name" value="Wnt_C"/>
</dbReference>
<keyword evidence="7" id="KW-1015">Disulfide bond</keyword>
<evidence type="ECO:0000256" key="10">
    <source>
        <dbReference type="RuleBase" id="RU003500"/>
    </source>
</evidence>
<feature type="region of interest" description="Disordered" evidence="11">
    <location>
        <begin position="782"/>
        <end position="898"/>
    </location>
</feature>
<proteinExistence type="inferred from homology"/>
<sequence>MVKMEFLKRKHFSLWIITTFVLVAGILDGCVGLQGVPTWICLGVKSPFIEFSNEVEVLANSSVPLNITKDEQALMHQEGLRKLGTFIKPVDLRDSATGFVKADLTKKIPNTAASTSSNTHYGGGGIVMAQRRRHPIQEEMDQKQIILLDEDTDENGLPTSLTDEDRKFIVPMALKNASPDPRTLMATQRLVGTTTRATTTTTTTRRPTTTATPEFASNIDDLKKHILFLQNLTKHDSNFQSKFVVFPSLQKDRQTPVLATTTTTARPFRSIFQYSAPVTPPTRKSGFPSGAKLPGGQPFGGYYHNDDEDDGGMSVFLSQAGMNARDKITIVPQVLLLNDQTIKNDTSGGDARNRNANKTASGMPQTVAVTTPTTPETTTPMTSTTPRRPTKKPLCIRNPDSPKCIRQRKREEQQRQRHREQLLREQREYLRPHYEPYVQTLNNTKRFAVSIEIPDSFKIHYNESAETTTLPTIHVDEGELQELSRSKRSHHKRRNIGGGQQGRRAGNNDKFAAKYSTSYFERDTLITGARDIAADQSSMPAINGSTPSPTLPAYSEPIDLNPDNCYQVDGMTYGQKKQCVLHTSVMPAISRGARAAIQECQFQFKNLRWNCSTTDDNTVFGPVTGLGSPEMAFIHALAAAMVTSFIARACRDGQLASCGCSRGSRPKQLHDDWTWGGCGDNLEFAYKFAVDFIDVREKETRRGTRGAGNPERKRGRFHQRRNQQMQQTMQADDASAAGLALSAATPLKTIATTTTTTTTTTAATPVAQLEAFASENEYISSDKENMQQQKQLFQQQQQQQQQQISNKTVSVDGNQHSNAGNAQAAGNNTNMSTATLTNSKDTVNTQSTTRTAAMATAQKSAPSRSSSSISGNNNRQQSNRDANADFSSEEEAAARRIKPEDLLELQERITKEILNSKLQGKEMQELQEKINREILNTKVFNMDAGGGGAGKRKRRRKNQRAINGMPNDQQADATANGAAGDAGGGEGAGKWKNSIAAKARSLMNLHNNEAGRRAVLKKTRITCKCHGVSGSCSLITCWQQLSSIREIGDYLREKYEEATVVKLNKRGRLQVKDTQYKMPTSHDLVYLDESPDWCRNSRQLQWPGTHGRVCNKTSSGLDGCGILCCGRGYNTKNIVVRERCNCKFHWCCQVKCDVCVKVLEEHTCK</sequence>
<keyword evidence="9" id="KW-0449">Lipoprotein</keyword>
<comment type="similarity">
    <text evidence="2 10">Belongs to the Wnt family.</text>
</comment>
<dbReference type="GeneID" id="108978284"/>
<evidence type="ECO:0000313" key="14">
    <source>
        <dbReference type="EMBL" id="JAI20213.1"/>
    </source>
</evidence>
<feature type="compositionally biased region" description="Basic residues" evidence="11">
    <location>
        <begin position="950"/>
        <end position="959"/>
    </location>
</feature>
<feature type="compositionally biased region" description="Basic residues" evidence="11">
    <location>
        <begin position="486"/>
        <end position="495"/>
    </location>
</feature>
<feature type="compositionally biased region" description="Low complexity" evidence="11">
    <location>
        <begin position="722"/>
        <end position="736"/>
    </location>
</feature>
<dbReference type="CTD" id="32838"/>
<feature type="region of interest" description="Disordered" evidence="11">
    <location>
        <begin position="484"/>
        <end position="509"/>
    </location>
</feature>
<keyword evidence="8" id="KW-0325">Glycoprotein</keyword>
<keyword evidence="6 10" id="KW-0879">Wnt signaling pathway</keyword>
<dbReference type="GO" id="GO:0000902">
    <property type="term" value="P:cell morphogenesis"/>
    <property type="evidence" value="ECO:0007669"/>
    <property type="project" value="UniProtKB-ARBA"/>
</dbReference>
<dbReference type="FunFam" id="3.30.2460.20:FF:000001">
    <property type="entry name" value="Wnt homolog"/>
    <property type="match status" value="1"/>
</dbReference>
<dbReference type="AlphaFoldDB" id="A0A0K8V6G2"/>
<dbReference type="GO" id="GO:0005125">
    <property type="term" value="F:cytokine activity"/>
    <property type="evidence" value="ECO:0007669"/>
    <property type="project" value="TreeGrafter"/>
</dbReference>
<name>A0A0K8V6G2_BACLA</name>
<dbReference type="PRINTS" id="PR01349">
    <property type="entry name" value="WNTPROTEIN"/>
</dbReference>
<evidence type="ECO:0000256" key="4">
    <source>
        <dbReference type="ARBA" id="ARBA00022525"/>
    </source>
</evidence>
<evidence type="ECO:0000256" key="11">
    <source>
        <dbReference type="SAM" id="MobiDB-lite"/>
    </source>
</evidence>
<keyword evidence="3 10" id="KW-0217">Developmental protein</keyword>
<dbReference type="GO" id="GO:0007517">
    <property type="term" value="P:muscle organ development"/>
    <property type="evidence" value="ECO:0007669"/>
    <property type="project" value="UniProtKB-ARBA"/>
</dbReference>
<feature type="compositionally biased region" description="Low complexity" evidence="11">
    <location>
        <begin position="370"/>
        <end position="387"/>
    </location>
</feature>
<evidence type="ECO:0000313" key="13">
    <source>
        <dbReference type="EMBL" id="JAI19599.1"/>
    </source>
</evidence>
<evidence type="ECO:0000313" key="17">
    <source>
        <dbReference type="EMBL" id="JAI37277.1"/>
    </source>
</evidence>
<evidence type="ECO:0000256" key="9">
    <source>
        <dbReference type="ARBA" id="ARBA00023288"/>
    </source>
</evidence>
<dbReference type="OrthoDB" id="5945655at2759"/>
<dbReference type="GO" id="GO:0030182">
    <property type="term" value="P:neuron differentiation"/>
    <property type="evidence" value="ECO:0007669"/>
    <property type="project" value="TreeGrafter"/>
</dbReference>
<evidence type="ECO:0000313" key="15">
    <source>
        <dbReference type="EMBL" id="JAI34524.1"/>
    </source>
</evidence>
<dbReference type="InterPro" id="IPR005817">
    <property type="entry name" value="Wnt"/>
</dbReference>
<dbReference type="Gene3D" id="3.30.2460.20">
    <property type="match status" value="1"/>
</dbReference>
<reference evidence="15" key="1">
    <citation type="submission" date="2015-06" db="EMBL/GenBank/DDBJ databases">
        <authorList>
            <person name="Hoefler B.C."/>
            <person name="Straight P.D."/>
        </authorList>
    </citation>
    <scope>NUCLEOTIDE SEQUENCE</scope>
</reference>
<evidence type="ECO:0000256" key="2">
    <source>
        <dbReference type="ARBA" id="ARBA00005683"/>
    </source>
</evidence>
<feature type="region of interest" description="Disordered" evidence="11">
    <location>
        <begin position="344"/>
        <end position="401"/>
    </location>
</feature>
<feature type="compositionally biased region" description="Polar residues" evidence="11">
    <location>
        <begin position="831"/>
        <end position="851"/>
    </location>
</feature>
<feature type="compositionally biased region" description="Polar residues" evidence="11">
    <location>
        <begin position="354"/>
        <end position="369"/>
    </location>
</feature>
<evidence type="ECO:0000256" key="6">
    <source>
        <dbReference type="ARBA" id="ARBA00022687"/>
    </source>
</evidence>
<dbReference type="InterPro" id="IPR018161">
    <property type="entry name" value="Wnt_CS"/>
</dbReference>
<dbReference type="EMBL" id="GDHF01015037">
    <property type="protein sequence ID" value="JAI37277.1"/>
    <property type="molecule type" value="Transcribed_RNA"/>
</dbReference>
<dbReference type="EMBL" id="GDHF01017790">
    <property type="protein sequence ID" value="JAI34524.1"/>
    <property type="molecule type" value="Transcribed_RNA"/>
</dbReference>
<evidence type="ECO:0000256" key="12">
    <source>
        <dbReference type="SAM" id="Phobius"/>
    </source>
</evidence>
<dbReference type="EMBL" id="GDHF01032101">
    <property type="protein sequence ID" value="JAI20213.1"/>
    <property type="molecule type" value="Transcribed_RNA"/>
</dbReference>
<feature type="region of interest" description="Disordered" evidence="11">
    <location>
        <begin position="941"/>
        <end position="987"/>
    </location>
</feature>
<dbReference type="GO" id="GO:0005109">
    <property type="term" value="F:frizzled binding"/>
    <property type="evidence" value="ECO:0007669"/>
    <property type="project" value="TreeGrafter"/>
</dbReference>
<keyword evidence="12" id="KW-0812">Transmembrane</keyword>
<organism evidence="15">
    <name type="scientific">Bactrocera latifrons</name>
    <name type="common">Malaysian fruit fly</name>
    <name type="synonym">Chaetodacus latifrons</name>
    <dbReference type="NCBI Taxonomy" id="174628"/>
    <lineage>
        <taxon>Eukaryota</taxon>
        <taxon>Metazoa</taxon>
        <taxon>Ecdysozoa</taxon>
        <taxon>Arthropoda</taxon>
        <taxon>Hexapoda</taxon>
        <taxon>Insecta</taxon>
        <taxon>Pterygota</taxon>
        <taxon>Neoptera</taxon>
        <taxon>Endopterygota</taxon>
        <taxon>Diptera</taxon>
        <taxon>Brachycera</taxon>
        <taxon>Muscomorpha</taxon>
        <taxon>Tephritoidea</taxon>
        <taxon>Tephritidae</taxon>
        <taxon>Bactrocera</taxon>
        <taxon>Bactrocera</taxon>
    </lineage>
</organism>
<dbReference type="GO" id="GO:0045165">
    <property type="term" value="P:cell fate commitment"/>
    <property type="evidence" value="ECO:0007669"/>
    <property type="project" value="TreeGrafter"/>
</dbReference>
<feature type="compositionally biased region" description="Low complexity" evidence="11">
    <location>
        <begin position="858"/>
        <end position="880"/>
    </location>
</feature>
<feature type="transmembrane region" description="Helical" evidence="12">
    <location>
        <begin position="12"/>
        <end position="36"/>
    </location>
</feature>
<keyword evidence="12" id="KW-1133">Transmembrane helix</keyword>
<dbReference type="GO" id="GO:0005615">
    <property type="term" value="C:extracellular space"/>
    <property type="evidence" value="ECO:0007669"/>
    <property type="project" value="TreeGrafter"/>
</dbReference>
<dbReference type="EMBL" id="GDHF01016471">
    <property type="protein sequence ID" value="JAI35843.1"/>
    <property type="molecule type" value="Transcribed_RNA"/>
</dbReference>
<gene>
    <name evidence="15" type="primary">Wnt5_5</name>
    <name evidence="16" type="synonym">Wnt5_0</name>
    <name evidence="13" type="synonym">Wnt5_1</name>
    <name evidence="14" type="synonym">Wnt5_4</name>
    <name evidence="17" type="synonym">Wnt5_6</name>
    <name evidence="17" type="ORF">c1_g1_i2</name>
    <name evidence="14" type="ORF">c1_g1_i3</name>
    <name evidence="15" type="ORF">c1_g1_i4</name>
    <name evidence="13" type="ORF">c1_g1_i6</name>
    <name evidence="16" type="ORF">c1_g1_i7</name>
</gene>
<keyword evidence="4" id="KW-0964">Secreted</keyword>
<keyword evidence="5" id="KW-0272">Extracellular matrix</keyword>
<dbReference type="SMART" id="SM00097">
    <property type="entry name" value="WNT1"/>
    <property type="match status" value="1"/>
</dbReference>
<dbReference type="PANTHER" id="PTHR12027">
    <property type="entry name" value="WNT RELATED"/>
    <property type="match status" value="1"/>
</dbReference>